<dbReference type="PANTHER" id="PTHR37507">
    <property type="entry name" value="SPORULATION PROTEIN YDCC"/>
    <property type="match status" value="1"/>
</dbReference>
<dbReference type="Gene3D" id="2.50.20.10">
    <property type="entry name" value="Lipoprotein localisation LolA/LolB/LppX"/>
    <property type="match status" value="1"/>
</dbReference>
<gene>
    <name evidence="2" type="ORF">Ari01nite_25100</name>
</gene>
<keyword evidence="3" id="KW-1185">Reference proteome</keyword>
<organism evidence="2 3">
    <name type="scientific">Paractinoplanes rishiriensis</name>
    <dbReference type="NCBI Taxonomy" id="1050105"/>
    <lineage>
        <taxon>Bacteria</taxon>
        <taxon>Bacillati</taxon>
        <taxon>Actinomycetota</taxon>
        <taxon>Actinomycetes</taxon>
        <taxon>Micromonosporales</taxon>
        <taxon>Micromonosporaceae</taxon>
        <taxon>Paractinoplanes</taxon>
    </lineage>
</organism>
<dbReference type="InterPro" id="IPR052944">
    <property type="entry name" value="Sporulation_related"/>
</dbReference>
<feature type="domain" description="MucB/RseB N-terminal" evidence="1">
    <location>
        <begin position="166"/>
        <end position="234"/>
    </location>
</feature>
<dbReference type="SUPFAM" id="SSF89392">
    <property type="entry name" value="Prokaryotic lipoproteins and lipoprotein localization factors"/>
    <property type="match status" value="1"/>
</dbReference>
<proteinExistence type="predicted"/>
<evidence type="ECO:0000313" key="3">
    <source>
        <dbReference type="Proteomes" id="UP000636960"/>
    </source>
</evidence>
<name>A0A919MWV3_9ACTN</name>
<dbReference type="AlphaFoldDB" id="A0A919MWV3"/>
<dbReference type="Proteomes" id="UP000636960">
    <property type="component" value="Unassembled WGS sequence"/>
</dbReference>
<comment type="caution">
    <text evidence="2">The sequence shown here is derived from an EMBL/GenBank/DDBJ whole genome shotgun (WGS) entry which is preliminary data.</text>
</comment>
<protein>
    <recommendedName>
        <fullName evidence="1">MucB/RseB N-terminal domain-containing protein</fullName>
    </recommendedName>
</protein>
<evidence type="ECO:0000259" key="1">
    <source>
        <dbReference type="Pfam" id="PF03888"/>
    </source>
</evidence>
<accession>A0A919MWV3</accession>
<reference evidence="2" key="1">
    <citation type="submission" date="2021-01" db="EMBL/GenBank/DDBJ databases">
        <title>Whole genome shotgun sequence of Actinoplanes rishiriensis NBRC 108556.</title>
        <authorList>
            <person name="Komaki H."/>
            <person name="Tamura T."/>
        </authorList>
    </citation>
    <scope>NUCLEOTIDE SEQUENCE</scope>
    <source>
        <strain evidence="2">NBRC 108556</strain>
    </source>
</reference>
<sequence length="397" mass="40931">MDIVSVVKSRPALRWLVPAAAAVVVLGGGAAAGTIVASADPALPERSAAQLLVDVQNAKVDGLSGTIVESADLGLGPIANLVPSSGKADLTSLLAGSNTARVWYAGEEKVRLALLGEQGETDVIRNGSDVWLWDSAEKTASHLKLPAGQADRKPESLTGVVPKTPQEAADAALAAIDPTTKVSTTGAAKVAGRDAYELVLSPKDTASLIGQVRLAIDAEHKIPLRVDVYAKNATSPAVRVAFQQISFEVPDAEQFTFNPPPGTKVTEGSAGAKAELSSEDAAKLAEEHKRMAKDLAEAEKANDGGLRVIGDGWTSIVTAKLPAEKTDTADKGGAAQPQSPEEAQFGAAFSQALPEVSGAWGKGRLFSGTLFSVLVTDDGRVFAGAVAPEKLYEAAAK</sequence>
<dbReference type="EMBL" id="BOMV01000023">
    <property type="protein sequence ID" value="GIE95045.1"/>
    <property type="molecule type" value="Genomic_DNA"/>
</dbReference>
<dbReference type="InterPro" id="IPR029046">
    <property type="entry name" value="LolA/LolB/LppX"/>
</dbReference>
<evidence type="ECO:0000313" key="2">
    <source>
        <dbReference type="EMBL" id="GIE95045.1"/>
    </source>
</evidence>
<dbReference type="Pfam" id="PF03888">
    <property type="entry name" value="MucB_RseB"/>
    <property type="match status" value="1"/>
</dbReference>
<dbReference type="PANTHER" id="PTHR37507:SF2">
    <property type="entry name" value="SPORULATION PROTEIN YDCC"/>
    <property type="match status" value="1"/>
</dbReference>
<dbReference type="InterPro" id="IPR033434">
    <property type="entry name" value="MucB/RseB_N"/>
</dbReference>